<feature type="short sequence motif" description="DGA/G" evidence="4">
    <location>
        <begin position="186"/>
        <end position="188"/>
    </location>
</feature>
<keyword evidence="3 4" id="KW-0443">Lipid metabolism</keyword>
<dbReference type="InterPro" id="IPR050301">
    <property type="entry name" value="NTE"/>
</dbReference>
<feature type="short sequence motif" description="GXGXXG" evidence="4">
    <location>
        <begin position="7"/>
        <end position="12"/>
    </location>
</feature>
<dbReference type="RefSeq" id="WP_202828775.1">
    <property type="nucleotide sequence ID" value="NZ_JAEUXJ010000024.1"/>
</dbReference>
<dbReference type="PANTHER" id="PTHR14226:SF78">
    <property type="entry name" value="SLR0060 PROTEIN"/>
    <property type="match status" value="1"/>
</dbReference>
<evidence type="ECO:0000256" key="1">
    <source>
        <dbReference type="ARBA" id="ARBA00022801"/>
    </source>
</evidence>
<organism evidence="6 7">
    <name type="scientific">Belnapia mucosa</name>
    <dbReference type="NCBI Taxonomy" id="2804532"/>
    <lineage>
        <taxon>Bacteria</taxon>
        <taxon>Pseudomonadati</taxon>
        <taxon>Pseudomonadota</taxon>
        <taxon>Alphaproteobacteria</taxon>
        <taxon>Acetobacterales</taxon>
        <taxon>Roseomonadaceae</taxon>
        <taxon>Belnapia</taxon>
    </lineage>
</organism>
<dbReference type="Pfam" id="PF01734">
    <property type="entry name" value="Patatin"/>
    <property type="match status" value="1"/>
</dbReference>
<reference evidence="6 7" key="1">
    <citation type="submission" date="2021-01" db="EMBL/GenBank/DDBJ databases">
        <title>Belnapia mucosa sp. nov. and Belnapia arida sp. nov., isolated from the Tabernas Desert (Almeria, Spain).</title>
        <authorList>
            <person name="Molina-Menor E."/>
            <person name="Vidal-Verdu A."/>
            <person name="Calonge A."/>
            <person name="Satari L."/>
            <person name="Pereto Magraner J."/>
            <person name="Porcar Miralles M."/>
        </authorList>
    </citation>
    <scope>NUCLEOTIDE SEQUENCE [LARGE SCALE GENOMIC DNA]</scope>
    <source>
        <strain evidence="6 7">T6</strain>
    </source>
</reference>
<comment type="caution">
    <text evidence="6">The sequence shown here is derived from an EMBL/GenBank/DDBJ whole genome shotgun (WGS) entry which is preliminary data.</text>
</comment>
<dbReference type="Proteomes" id="UP000606490">
    <property type="component" value="Unassembled WGS sequence"/>
</dbReference>
<keyword evidence="7" id="KW-1185">Reference proteome</keyword>
<feature type="active site" description="Proton acceptor" evidence="4">
    <location>
        <position position="186"/>
    </location>
</feature>
<protein>
    <submittedName>
        <fullName evidence="6">Patatin-like phospholipase family protein</fullName>
    </submittedName>
</protein>
<evidence type="ECO:0000256" key="4">
    <source>
        <dbReference type="PROSITE-ProRule" id="PRU01161"/>
    </source>
</evidence>
<sequence>MTIALQGGGALGAFSWGVLDRLLDEPRLRIAVASGASAGAMNAAMLVQGLANGGPAEAKHLLEALWRRVAVAAGSPDLDSAAWLRPFFGMFSPVADALRHAAKDLPPSRLAPMGRNPLRGVLNGLLDPSVFGTEGAPTLVVSATRVRTGEARLFWDAEVSADVLLASACLPQIFPPVEIEGEAYWDGGYASNPPLRPLIEAGAPADVILVPTAPMERPEPPQGAADIRERSAEIAFGTALRLELRSLAMAQRLLADLPEPPPPGTGLARLREARLHVIAAEEALRALPSGSALDTRWDFLRRLRDLGRSTAERWLDDNLDTIGMRPTLDLARFARPAVEIRTEED</sequence>
<dbReference type="SUPFAM" id="SSF52151">
    <property type="entry name" value="FabD/lysophospholipase-like"/>
    <property type="match status" value="1"/>
</dbReference>
<dbReference type="InterPro" id="IPR002641">
    <property type="entry name" value="PNPLA_dom"/>
</dbReference>
<accession>A0ABS1VBN8</accession>
<proteinExistence type="predicted"/>
<evidence type="ECO:0000256" key="2">
    <source>
        <dbReference type="ARBA" id="ARBA00022963"/>
    </source>
</evidence>
<feature type="domain" description="PNPLA" evidence="5">
    <location>
        <begin position="3"/>
        <end position="199"/>
    </location>
</feature>
<evidence type="ECO:0000313" key="7">
    <source>
        <dbReference type="Proteomes" id="UP000606490"/>
    </source>
</evidence>
<keyword evidence="2 4" id="KW-0442">Lipid degradation</keyword>
<feature type="short sequence motif" description="GXSXG" evidence="4">
    <location>
        <begin position="35"/>
        <end position="39"/>
    </location>
</feature>
<gene>
    <name evidence="6" type="ORF">JMJ55_27310</name>
</gene>
<dbReference type="PROSITE" id="PS51635">
    <property type="entry name" value="PNPLA"/>
    <property type="match status" value="1"/>
</dbReference>
<feature type="active site" description="Nucleophile" evidence="4">
    <location>
        <position position="37"/>
    </location>
</feature>
<dbReference type="InterPro" id="IPR016035">
    <property type="entry name" value="Acyl_Trfase/lysoPLipase"/>
</dbReference>
<dbReference type="PANTHER" id="PTHR14226">
    <property type="entry name" value="NEUROPATHY TARGET ESTERASE/SWISS CHEESE D.MELANOGASTER"/>
    <property type="match status" value="1"/>
</dbReference>
<keyword evidence="1 4" id="KW-0378">Hydrolase</keyword>
<evidence type="ECO:0000256" key="3">
    <source>
        <dbReference type="ARBA" id="ARBA00023098"/>
    </source>
</evidence>
<name>A0ABS1VBN8_9PROT</name>
<dbReference type="EMBL" id="JAEUXJ010000024">
    <property type="protein sequence ID" value="MBL6459042.1"/>
    <property type="molecule type" value="Genomic_DNA"/>
</dbReference>
<evidence type="ECO:0000259" key="5">
    <source>
        <dbReference type="PROSITE" id="PS51635"/>
    </source>
</evidence>
<evidence type="ECO:0000313" key="6">
    <source>
        <dbReference type="EMBL" id="MBL6459042.1"/>
    </source>
</evidence>
<dbReference type="Gene3D" id="3.40.1090.10">
    <property type="entry name" value="Cytosolic phospholipase A2 catalytic domain"/>
    <property type="match status" value="2"/>
</dbReference>